<dbReference type="AlphaFoldDB" id="A0A399RNM6"/>
<dbReference type="Gene3D" id="3.40.50.300">
    <property type="entry name" value="P-loop containing nucleotide triphosphate hydrolases"/>
    <property type="match status" value="1"/>
</dbReference>
<accession>A0A399RNM6</accession>
<gene>
    <name evidence="2" type="ORF">D1222_03915</name>
</gene>
<protein>
    <recommendedName>
        <fullName evidence="4">Sulfotransferase family protein</fullName>
    </recommendedName>
</protein>
<reference evidence="2 3" key="1">
    <citation type="submission" date="2018-08" db="EMBL/GenBank/DDBJ databases">
        <title>Henriciella mobilis sp. nov., isolated from seawater.</title>
        <authorList>
            <person name="Cheng H."/>
            <person name="Wu Y.-H."/>
            <person name="Xu X.-W."/>
            <person name="Guo L.-L."/>
        </authorList>
    </citation>
    <scope>NUCLEOTIDE SEQUENCE [LARGE SCALE GENOMIC DNA]</scope>
    <source>
        <strain evidence="2 3">CCUG67844</strain>
    </source>
</reference>
<dbReference type="RefSeq" id="WP_119452907.1">
    <property type="nucleotide sequence ID" value="NZ_QWGA01000003.1"/>
</dbReference>
<dbReference type="Proteomes" id="UP000265845">
    <property type="component" value="Unassembled WGS sequence"/>
</dbReference>
<keyword evidence="3" id="KW-1185">Reference proteome</keyword>
<evidence type="ECO:0000313" key="2">
    <source>
        <dbReference type="EMBL" id="RIJ31412.1"/>
    </source>
</evidence>
<dbReference type="EMBL" id="QWGA01000003">
    <property type="protein sequence ID" value="RIJ31412.1"/>
    <property type="molecule type" value="Genomic_DNA"/>
</dbReference>
<name>A0A399RNM6_9PROT</name>
<dbReference type="SUPFAM" id="SSF52540">
    <property type="entry name" value="P-loop containing nucleoside triphosphate hydrolases"/>
    <property type="match status" value="1"/>
</dbReference>
<feature type="region of interest" description="Disordered" evidence="1">
    <location>
        <begin position="243"/>
        <end position="269"/>
    </location>
</feature>
<sequence>MLVYVATWPRCGNALTRSLLFLNFRLLTANGYASDKPRPDRFRPEYFGDFVRYYQDHRPPYLGLQDDALERLKDNPDLRRDCAALSEVFFVKTHEHPPEDPIDGEAYICMTRHPVRAVASFLKLRPGHDLNSVIEGAYAGGRYDDWHKAWEASDLPNVTVRYEDVITDPALLIRPVSKLIDRPAPDIIQDMPMEASKEKNPDRNPGLLLDGWRDILTDDEVRQVWAELGETASRYGYRELIPAAPAADEEDNSQEQDERPLSKWRRLFR</sequence>
<organism evidence="2 3">
    <name type="scientific">Henriciella algicola</name>
    <dbReference type="NCBI Taxonomy" id="1608422"/>
    <lineage>
        <taxon>Bacteria</taxon>
        <taxon>Pseudomonadati</taxon>
        <taxon>Pseudomonadota</taxon>
        <taxon>Alphaproteobacteria</taxon>
        <taxon>Hyphomonadales</taxon>
        <taxon>Hyphomonadaceae</taxon>
        <taxon>Henriciella</taxon>
    </lineage>
</organism>
<dbReference type="InterPro" id="IPR027417">
    <property type="entry name" value="P-loop_NTPase"/>
</dbReference>
<comment type="caution">
    <text evidence="2">The sequence shown here is derived from an EMBL/GenBank/DDBJ whole genome shotgun (WGS) entry which is preliminary data.</text>
</comment>
<evidence type="ECO:0000313" key="3">
    <source>
        <dbReference type="Proteomes" id="UP000265845"/>
    </source>
</evidence>
<evidence type="ECO:0000256" key="1">
    <source>
        <dbReference type="SAM" id="MobiDB-lite"/>
    </source>
</evidence>
<evidence type="ECO:0008006" key="4">
    <source>
        <dbReference type="Google" id="ProtNLM"/>
    </source>
</evidence>
<proteinExistence type="predicted"/>
<dbReference type="OrthoDB" id="9804504at2"/>